<reference evidence="3 4" key="2">
    <citation type="submission" date="2024-05" db="EMBL/GenBank/DDBJ databases">
        <authorList>
            <person name="Chen Y."/>
            <person name="Shah S."/>
            <person name="Dougan E. K."/>
            <person name="Thang M."/>
            <person name="Chan C."/>
        </authorList>
    </citation>
    <scope>NUCLEOTIDE SEQUENCE [LARGE SCALE GENOMIC DNA]</scope>
</reference>
<reference evidence="2" key="1">
    <citation type="submission" date="2022-10" db="EMBL/GenBank/DDBJ databases">
        <authorList>
            <person name="Chen Y."/>
            <person name="Dougan E. K."/>
            <person name="Chan C."/>
            <person name="Rhodes N."/>
            <person name="Thang M."/>
        </authorList>
    </citation>
    <scope>NUCLEOTIDE SEQUENCE</scope>
</reference>
<dbReference type="InterPro" id="IPR050188">
    <property type="entry name" value="RluA_PseudoU_synthase"/>
</dbReference>
<accession>A0A9P1GJV9</accession>
<dbReference type="OrthoDB" id="424794at2759"/>
<dbReference type="Proteomes" id="UP001152797">
    <property type="component" value="Unassembled WGS sequence"/>
</dbReference>
<evidence type="ECO:0000313" key="2">
    <source>
        <dbReference type="EMBL" id="CAI4013019.1"/>
    </source>
</evidence>
<dbReference type="GO" id="GO:0003723">
    <property type="term" value="F:RNA binding"/>
    <property type="evidence" value="ECO:0007669"/>
    <property type="project" value="InterPro"/>
</dbReference>
<dbReference type="Pfam" id="PF00849">
    <property type="entry name" value="PseudoU_synth_2"/>
    <property type="match status" value="1"/>
</dbReference>
<evidence type="ECO:0000259" key="1">
    <source>
        <dbReference type="Pfam" id="PF00849"/>
    </source>
</evidence>
<dbReference type="GO" id="GO:0009982">
    <property type="term" value="F:pseudouridine synthase activity"/>
    <property type="evidence" value="ECO:0007669"/>
    <property type="project" value="InterPro"/>
</dbReference>
<organism evidence="2">
    <name type="scientific">Cladocopium goreaui</name>
    <dbReference type="NCBI Taxonomy" id="2562237"/>
    <lineage>
        <taxon>Eukaryota</taxon>
        <taxon>Sar</taxon>
        <taxon>Alveolata</taxon>
        <taxon>Dinophyceae</taxon>
        <taxon>Suessiales</taxon>
        <taxon>Symbiodiniaceae</taxon>
        <taxon>Cladocopium</taxon>
    </lineage>
</organism>
<dbReference type="EMBL" id="CAMXCT020005679">
    <property type="protein sequence ID" value="CAL1166394.1"/>
    <property type="molecule type" value="Genomic_DNA"/>
</dbReference>
<dbReference type="Gene3D" id="3.30.2350.10">
    <property type="entry name" value="Pseudouridine synthase"/>
    <property type="match status" value="1"/>
</dbReference>
<evidence type="ECO:0000313" key="3">
    <source>
        <dbReference type="EMBL" id="CAL4800331.1"/>
    </source>
</evidence>
<dbReference type="SUPFAM" id="SSF55120">
    <property type="entry name" value="Pseudouridine synthase"/>
    <property type="match status" value="1"/>
</dbReference>
<dbReference type="InterPro" id="IPR006145">
    <property type="entry name" value="PsdUridine_synth_RsuA/RluA"/>
</dbReference>
<comment type="caution">
    <text evidence="2">The sequence shown here is derived from an EMBL/GenBank/DDBJ whole genome shotgun (WGS) entry which is preliminary data.</text>
</comment>
<feature type="non-terminal residue" evidence="2">
    <location>
        <position position="1"/>
    </location>
</feature>
<dbReference type="EMBL" id="CAMXCT010005679">
    <property type="protein sequence ID" value="CAI4013019.1"/>
    <property type="molecule type" value="Genomic_DNA"/>
</dbReference>
<dbReference type="PANTHER" id="PTHR21600:SF40">
    <property type="entry name" value="PSEUDOURIDYLATE SYNTHASE RPUSD2"/>
    <property type="match status" value="1"/>
</dbReference>
<dbReference type="GO" id="GO:0000455">
    <property type="term" value="P:enzyme-directed rRNA pseudouridine synthesis"/>
    <property type="evidence" value="ECO:0007669"/>
    <property type="project" value="TreeGrafter"/>
</dbReference>
<dbReference type="AlphaFoldDB" id="A0A9P1GJV9"/>
<feature type="domain" description="Pseudouridine synthase RsuA/RluA-like" evidence="1">
    <location>
        <begin position="2"/>
        <end position="37"/>
    </location>
</feature>
<evidence type="ECO:0000313" key="4">
    <source>
        <dbReference type="Proteomes" id="UP001152797"/>
    </source>
</evidence>
<keyword evidence="4" id="KW-1185">Reference proteome</keyword>
<protein>
    <submittedName>
        <fullName evidence="3">Bifunctional protein RIB2</fullName>
    </submittedName>
</protein>
<gene>
    <name evidence="2" type="ORF">C1SCF055_LOCUS38027</name>
</gene>
<dbReference type="EMBL" id="CAMXCT030005679">
    <property type="protein sequence ID" value="CAL4800331.1"/>
    <property type="molecule type" value="Genomic_DNA"/>
</dbReference>
<sequence length="67" mass="7509">DAATEFEFVAMATENESVVRCFPATGRTHQIRVHLLHLGFPIANDSCYGGELRQDCTLPLIPHVRQE</sequence>
<proteinExistence type="predicted"/>
<dbReference type="PANTHER" id="PTHR21600">
    <property type="entry name" value="MITOCHONDRIAL RNA PSEUDOURIDINE SYNTHASE"/>
    <property type="match status" value="1"/>
</dbReference>
<dbReference type="InterPro" id="IPR020103">
    <property type="entry name" value="PsdUridine_synth_cat_dom_sf"/>
</dbReference>
<name>A0A9P1GJV9_9DINO</name>
<feature type="non-terminal residue" evidence="2">
    <location>
        <position position="67"/>
    </location>
</feature>